<dbReference type="SUPFAM" id="SSF55347">
    <property type="entry name" value="Glyceraldehyde-3-phosphate dehydrogenase-like, C-terminal domain"/>
    <property type="match status" value="1"/>
</dbReference>
<dbReference type="EMBL" id="JBBMFK010000012">
    <property type="protein sequence ID" value="MEQ2443552.1"/>
    <property type="molecule type" value="Genomic_DNA"/>
</dbReference>
<keyword evidence="7 9" id="KW-0520">NAD</keyword>
<comment type="subunit">
    <text evidence="9">Homotetramer.</text>
</comment>
<accession>A0ABV1EA46</accession>
<dbReference type="Gene3D" id="3.30.360.10">
    <property type="entry name" value="Dihydrodipicolinate Reductase, domain 2"/>
    <property type="match status" value="1"/>
</dbReference>
<gene>
    <name evidence="9 13" type="primary">dapB</name>
    <name evidence="13" type="ORF">WMO64_08710</name>
</gene>
<comment type="catalytic activity">
    <reaction evidence="9">
        <text>(S)-2,3,4,5-tetrahydrodipicolinate + NADP(+) + H2O = (2S,4S)-4-hydroxy-2,3,4,5-tetrahydrodipicolinate + NADPH + H(+)</text>
        <dbReference type="Rhea" id="RHEA:35331"/>
        <dbReference type="ChEBI" id="CHEBI:15377"/>
        <dbReference type="ChEBI" id="CHEBI:15378"/>
        <dbReference type="ChEBI" id="CHEBI:16845"/>
        <dbReference type="ChEBI" id="CHEBI:57783"/>
        <dbReference type="ChEBI" id="CHEBI:58349"/>
        <dbReference type="ChEBI" id="CHEBI:67139"/>
        <dbReference type="EC" id="1.17.1.8"/>
    </reaction>
</comment>
<evidence type="ECO:0000313" key="14">
    <source>
        <dbReference type="Proteomes" id="UP001464378"/>
    </source>
</evidence>
<keyword evidence="8 9" id="KW-0457">Lysine biosynthesis</keyword>
<evidence type="ECO:0000259" key="11">
    <source>
        <dbReference type="Pfam" id="PF01113"/>
    </source>
</evidence>
<comment type="catalytic activity">
    <reaction evidence="9">
        <text>(S)-2,3,4,5-tetrahydrodipicolinate + NAD(+) + H2O = (2S,4S)-4-hydroxy-2,3,4,5-tetrahydrodipicolinate + NADH + H(+)</text>
        <dbReference type="Rhea" id="RHEA:35323"/>
        <dbReference type="ChEBI" id="CHEBI:15377"/>
        <dbReference type="ChEBI" id="CHEBI:15378"/>
        <dbReference type="ChEBI" id="CHEBI:16845"/>
        <dbReference type="ChEBI" id="CHEBI:57540"/>
        <dbReference type="ChEBI" id="CHEBI:57945"/>
        <dbReference type="ChEBI" id="CHEBI:67139"/>
        <dbReference type="EC" id="1.17.1.8"/>
    </reaction>
</comment>
<name>A0ABV1EA46_9FIRM</name>
<proteinExistence type="inferred from homology"/>
<dbReference type="Gene3D" id="3.40.50.720">
    <property type="entry name" value="NAD(P)-binding Rossmann-like Domain"/>
    <property type="match status" value="1"/>
</dbReference>
<feature type="active site" description="Proton donor/acceptor" evidence="9">
    <location>
        <position position="142"/>
    </location>
</feature>
<keyword evidence="4 9" id="KW-0521">NADP</keyword>
<dbReference type="GO" id="GO:0008839">
    <property type="term" value="F:4-hydroxy-tetrahydrodipicolinate reductase"/>
    <property type="evidence" value="ECO:0007669"/>
    <property type="project" value="UniProtKB-EC"/>
</dbReference>
<feature type="binding site" evidence="9">
    <location>
        <begin position="109"/>
        <end position="112"/>
    </location>
    <ligand>
        <name>NAD(+)</name>
        <dbReference type="ChEBI" id="CHEBI:57540"/>
    </ligand>
</feature>
<feature type="domain" description="Dihydrodipicolinate reductase C-terminal" evidence="12">
    <location>
        <begin position="115"/>
        <end position="249"/>
    </location>
</feature>
<keyword evidence="6 9" id="KW-0560">Oxidoreductase</keyword>
<dbReference type="RefSeq" id="WP_294520702.1">
    <property type="nucleotide sequence ID" value="NZ_JBBMFK010000012.1"/>
</dbReference>
<keyword evidence="14" id="KW-1185">Reference proteome</keyword>
<dbReference type="PIRSF" id="PIRSF000161">
    <property type="entry name" value="DHPR"/>
    <property type="match status" value="1"/>
</dbReference>
<comment type="similarity">
    <text evidence="1 9">Belongs to the DapB family.</text>
</comment>
<evidence type="ECO:0000256" key="10">
    <source>
        <dbReference type="NCBIfam" id="TIGR00036"/>
    </source>
</evidence>
<dbReference type="InterPro" id="IPR022663">
    <property type="entry name" value="DapB_C"/>
</dbReference>
<evidence type="ECO:0000256" key="8">
    <source>
        <dbReference type="ARBA" id="ARBA00023154"/>
    </source>
</evidence>
<dbReference type="Pfam" id="PF01113">
    <property type="entry name" value="DapB_N"/>
    <property type="match status" value="1"/>
</dbReference>
<evidence type="ECO:0000256" key="6">
    <source>
        <dbReference type="ARBA" id="ARBA00023002"/>
    </source>
</evidence>
<evidence type="ECO:0000256" key="2">
    <source>
        <dbReference type="ARBA" id="ARBA00022490"/>
    </source>
</evidence>
<evidence type="ECO:0000313" key="13">
    <source>
        <dbReference type="EMBL" id="MEQ2443552.1"/>
    </source>
</evidence>
<dbReference type="Proteomes" id="UP001464378">
    <property type="component" value="Unassembled WGS sequence"/>
</dbReference>
<dbReference type="InterPro" id="IPR036291">
    <property type="entry name" value="NAD(P)-bd_dom_sf"/>
</dbReference>
<organism evidence="13 14">
    <name type="scientific">Pseudoflavonifractor intestinihominis</name>
    <dbReference type="NCBI Taxonomy" id="3133171"/>
    <lineage>
        <taxon>Bacteria</taxon>
        <taxon>Bacillati</taxon>
        <taxon>Bacillota</taxon>
        <taxon>Clostridia</taxon>
        <taxon>Eubacteriales</taxon>
        <taxon>Oscillospiraceae</taxon>
        <taxon>Pseudoflavonifractor</taxon>
    </lineage>
</organism>
<dbReference type="InterPro" id="IPR023940">
    <property type="entry name" value="DHDPR_bac"/>
</dbReference>
<evidence type="ECO:0000256" key="9">
    <source>
        <dbReference type="HAMAP-Rule" id="MF_00102"/>
    </source>
</evidence>
<comment type="subcellular location">
    <subcellularLocation>
        <location evidence="9">Cytoplasm</location>
    </subcellularLocation>
</comment>
<feature type="active site" description="Proton donor" evidence="9">
    <location>
        <position position="146"/>
    </location>
</feature>
<dbReference type="HAMAP" id="MF_00102">
    <property type="entry name" value="DapB"/>
    <property type="match status" value="1"/>
</dbReference>
<dbReference type="PROSITE" id="PS01298">
    <property type="entry name" value="DAPB"/>
    <property type="match status" value="1"/>
</dbReference>
<comment type="caution">
    <text evidence="13">The sequence shown here is derived from an EMBL/GenBank/DDBJ whole genome shotgun (WGS) entry which is preliminary data.</text>
</comment>
<comment type="pathway">
    <text evidence="9">Amino-acid biosynthesis; L-lysine biosynthesis via DAP pathway; (S)-tetrahydrodipicolinate from L-aspartate: step 4/4.</text>
</comment>
<comment type="caution">
    <text evidence="9">Was originally thought to be a dihydrodipicolinate reductase (DHDPR), catalyzing the conversion of dihydrodipicolinate to tetrahydrodipicolinate. However, it was shown in E.coli that the substrate of the enzymatic reaction is not dihydrodipicolinate (DHDP) but in fact (2S,4S)-4-hydroxy-2,3,4,5-tetrahydrodipicolinic acid (HTPA), the product released by the DapA-catalyzed reaction.</text>
</comment>
<evidence type="ECO:0000256" key="3">
    <source>
        <dbReference type="ARBA" id="ARBA00022605"/>
    </source>
</evidence>
<feature type="binding site" evidence="9">
    <location>
        <begin position="8"/>
        <end position="13"/>
    </location>
    <ligand>
        <name>NAD(+)</name>
        <dbReference type="ChEBI" id="CHEBI:57540"/>
    </ligand>
</feature>
<feature type="binding site" evidence="9">
    <location>
        <position position="41"/>
    </location>
    <ligand>
        <name>NADP(+)</name>
        <dbReference type="ChEBI" id="CHEBI:58349"/>
    </ligand>
</feature>
<evidence type="ECO:0000256" key="5">
    <source>
        <dbReference type="ARBA" id="ARBA00022915"/>
    </source>
</evidence>
<comment type="function">
    <text evidence="9">Catalyzes the conversion of 4-hydroxy-tetrahydrodipicolinate (HTPA) to tetrahydrodipicolinate.</text>
</comment>
<protein>
    <recommendedName>
        <fullName evidence="9 10">4-hydroxy-tetrahydrodipicolinate reductase</fullName>
        <shortName evidence="9">HTPA reductase</shortName>
        <ecNumber evidence="9 10">1.17.1.8</ecNumber>
    </recommendedName>
</protein>
<dbReference type="InterPro" id="IPR022664">
    <property type="entry name" value="DapB_N_CS"/>
</dbReference>
<keyword evidence="3 9" id="KW-0028">Amino-acid biosynthesis</keyword>
<evidence type="ECO:0000256" key="7">
    <source>
        <dbReference type="ARBA" id="ARBA00023027"/>
    </source>
</evidence>
<keyword evidence="5 9" id="KW-0220">Diaminopimelate biosynthesis</keyword>
<dbReference type="CDD" id="cd02274">
    <property type="entry name" value="DHDPR_N"/>
    <property type="match status" value="1"/>
</dbReference>
<reference evidence="13 14" key="1">
    <citation type="submission" date="2024-03" db="EMBL/GenBank/DDBJ databases">
        <title>Human intestinal bacterial collection.</title>
        <authorList>
            <person name="Pauvert C."/>
            <person name="Hitch T.C.A."/>
            <person name="Clavel T."/>
        </authorList>
    </citation>
    <scope>NUCLEOTIDE SEQUENCE [LARGE SCALE GENOMIC DNA]</scope>
    <source>
        <strain evidence="13 14">CLA-AP-H29</strain>
    </source>
</reference>
<evidence type="ECO:0000256" key="4">
    <source>
        <dbReference type="ARBA" id="ARBA00022857"/>
    </source>
</evidence>
<feature type="binding site" evidence="9">
    <location>
        <begin position="85"/>
        <end position="87"/>
    </location>
    <ligand>
        <name>NAD(+)</name>
        <dbReference type="ChEBI" id="CHEBI:57540"/>
    </ligand>
</feature>
<dbReference type="NCBIfam" id="TIGR00036">
    <property type="entry name" value="dapB"/>
    <property type="match status" value="1"/>
</dbReference>
<sequence>MLRIGISGCNGHMGRVVEDICRSAPDIEIAVGFDILGTCDRDFKVCTSPAEFDGEVDAVIDFSSPAALQGLLEFGTTRKVPLVLATTGYSQEQLTAIDEAAKLVPIFRSGNMSLGINVLLELVRRAASILGSDYDVEIVERHHHRKVDAPSGTALMIADAAASALPYQPQYVYERQSVRKPRDPHEIGISSVRGGTIVGDHEIIFAGRDEVIELRHSAQSREVFAAGAVKAARFLAGVEKPGLYSMADLVAAAGLD</sequence>
<dbReference type="EC" id="1.17.1.8" evidence="9 10"/>
<dbReference type="SUPFAM" id="SSF51735">
    <property type="entry name" value="NAD(P)-binding Rossmann-fold domains"/>
    <property type="match status" value="1"/>
</dbReference>
<feature type="binding site" evidence="9">
    <location>
        <position position="143"/>
    </location>
    <ligand>
        <name>(S)-2,3,4,5-tetrahydrodipicolinate</name>
        <dbReference type="ChEBI" id="CHEBI:16845"/>
    </ligand>
</feature>
<dbReference type="Pfam" id="PF05173">
    <property type="entry name" value="DapB_C"/>
    <property type="match status" value="1"/>
</dbReference>
<keyword evidence="2 9" id="KW-0963">Cytoplasm</keyword>
<dbReference type="PANTHER" id="PTHR20836">
    <property type="entry name" value="DIHYDRODIPICOLINATE REDUCTASE"/>
    <property type="match status" value="1"/>
</dbReference>
<dbReference type="InterPro" id="IPR000846">
    <property type="entry name" value="DapB_N"/>
</dbReference>
<evidence type="ECO:0000256" key="1">
    <source>
        <dbReference type="ARBA" id="ARBA00006642"/>
    </source>
</evidence>
<feature type="binding site" evidence="9">
    <location>
        <position position="40"/>
    </location>
    <ligand>
        <name>NAD(+)</name>
        <dbReference type="ChEBI" id="CHEBI:57540"/>
    </ligand>
</feature>
<dbReference type="PANTHER" id="PTHR20836:SF7">
    <property type="entry name" value="4-HYDROXY-TETRAHYDRODIPICOLINATE REDUCTASE"/>
    <property type="match status" value="1"/>
</dbReference>
<feature type="binding site" evidence="9">
    <location>
        <begin position="152"/>
        <end position="153"/>
    </location>
    <ligand>
        <name>(S)-2,3,4,5-tetrahydrodipicolinate</name>
        <dbReference type="ChEBI" id="CHEBI:16845"/>
    </ligand>
</feature>
<feature type="domain" description="Dihydrodipicolinate reductase N-terminal" evidence="11">
    <location>
        <begin position="3"/>
        <end position="112"/>
    </location>
</feature>
<evidence type="ECO:0000259" key="12">
    <source>
        <dbReference type="Pfam" id="PF05173"/>
    </source>
</evidence>